<reference evidence="2 3" key="1">
    <citation type="submission" date="2024-02" db="EMBL/GenBank/DDBJ databases">
        <title>High-quality chromosome-scale genome assembly of Pensacola bahiagrass (Paspalum notatum Flugge var. saurae).</title>
        <authorList>
            <person name="Vega J.M."/>
            <person name="Podio M."/>
            <person name="Orjuela J."/>
            <person name="Siena L.A."/>
            <person name="Pessino S.C."/>
            <person name="Combes M.C."/>
            <person name="Mariac C."/>
            <person name="Albertini E."/>
            <person name="Pupilli F."/>
            <person name="Ortiz J.P.A."/>
            <person name="Leblanc O."/>
        </authorList>
    </citation>
    <scope>NUCLEOTIDE SEQUENCE [LARGE SCALE GENOMIC DNA]</scope>
    <source>
        <strain evidence="2">R1</strain>
        <tissue evidence="2">Leaf</tissue>
    </source>
</reference>
<feature type="region of interest" description="Disordered" evidence="1">
    <location>
        <begin position="68"/>
        <end position="106"/>
    </location>
</feature>
<sequence length="106" mass="11695">MEKGTFFLGKGIKSQIDESTKLLLAAFRAPVFPHLHQLLLQIRSSIRLLLSPTRNGDQEPECGFVAPVDELRPHSTSPPVPSPAWSSWLPSSSSHHGIAKQMVIDK</sequence>
<evidence type="ECO:0000313" key="2">
    <source>
        <dbReference type="EMBL" id="WVZ66113.1"/>
    </source>
</evidence>
<dbReference type="AlphaFoldDB" id="A0AAQ3T313"/>
<gene>
    <name evidence="2" type="ORF">U9M48_015386</name>
</gene>
<feature type="compositionally biased region" description="Low complexity" evidence="1">
    <location>
        <begin position="83"/>
        <end position="94"/>
    </location>
</feature>
<evidence type="ECO:0000313" key="3">
    <source>
        <dbReference type="Proteomes" id="UP001341281"/>
    </source>
</evidence>
<keyword evidence="3" id="KW-1185">Reference proteome</keyword>
<accession>A0AAQ3T313</accession>
<evidence type="ECO:0000256" key="1">
    <source>
        <dbReference type="SAM" id="MobiDB-lite"/>
    </source>
</evidence>
<protein>
    <submittedName>
        <fullName evidence="2">Uncharacterized protein</fullName>
    </submittedName>
</protein>
<name>A0AAQ3T313_PASNO</name>
<organism evidence="2 3">
    <name type="scientific">Paspalum notatum var. saurae</name>
    <dbReference type="NCBI Taxonomy" id="547442"/>
    <lineage>
        <taxon>Eukaryota</taxon>
        <taxon>Viridiplantae</taxon>
        <taxon>Streptophyta</taxon>
        <taxon>Embryophyta</taxon>
        <taxon>Tracheophyta</taxon>
        <taxon>Spermatophyta</taxon>
        <taxon>Magnoliopsida</taxon>
        <taxon>Liliopsida</taxon>
        <taxon>Poales</taxon>
        <taxon>Poaceae</taxon>
        <taxon>PACMAD clade</taxon>
        <taxon>Panicoideae</taxon>
        <taxon>Andropogonodae</taxon>
        <taxon>Paspaleae</taxon>
        <taxon>Paspalinae</taxon>
        <taxon>Paspalum</taxon>
    </lineage>
</organism>
<dbReference type="EMBL" id="CP144747">
    <property type="protein sequence ID" value="WVZ66113.1"/>
    <property type="molecule type" value="Genomic_DNA"/>
</dbReference>
<proteinExistence type="predicted"/>
<dbReference type="Proteomes" id="UP001341281">
    <property type="component" value="Chromosome 03"/>
</dbReference>